<feature type="transmembrane region" description="Helical" evidence="1">
    <location>
        <begin position="45"/>
        <end position="67"/>
    </location>
</feature>
<organism evidence="3 4">
    <name type="scientific">Imperialibacter roseus</name>
    <dbReference type="NCBI Taxonomy" id="1324217"/>
    <lineage>
        <taxon>Bacteria</taxon>
        <taxon>Pseudomonadati</taxon>
        <taxon>Bacteroidota</taxon>
        <taxon>Cytophagia</taxon>
        <taxon>Cytophagales</taxon>
        <taxon>Flammeovirgaceae</taxon>
        <taxon>Imperialibacter</taxon>
    </lineage>
</organism>
<dbReference type="Pfam" id="PF06713">
    <property type="entry name" value="bPH_4"/>
    <property type="match status" value="1"/>
</dbReference>
<dbReference type="InterPro" id="IPR009589">
    <property type="entry name" value="PH_YyaB-like"/>
</dbReference>
<dbReference type="RefSeq" id="WP_317490165.1">
    <property type="nucleotide sequence ID" value="NZ_CP136051.1"/>
</dbReference>
<gene>
    <name evidence="3" type="ORF">RT717_02480</name>
</gene>
<proteinExistence type="predicted"/>
<keyword evidence="1" id="KW-0472">Membrane</keyword>
<name>A0ABZ0IR01_9BACT</name>
<sequence length="145" mass="16476">MTSLPNNYYSSRKSFLVWLIVLLLAYLGTANIYRSIVSMHTSSILISLAIWIPILVFILTIFFGTGYTIKDNILIVKIGPFTADKVDIRDIWTAHRTYTVLSAPANSVKRLRIKYKDGEVVISPERENEFLATLKQLNPTIEVLV</sequence>
<accession>A0ABZ0IR01</accession>
<keyword evidence="1" id="KW-1133">Transmembrane helix</keyword>
<evidence type="ECO:0000313" key="3">
    <source>
        <dbReference type="EMBL" id="WOK07487.1"/>
    </source>
</evidence>
<feature type="domain" description="Uncharacterized protein YyaB-like PH" evidence="2">
    <location>
        <begin position="65"/>
        <end position="138"/>
    </location>
</feature>
<keyword evidence="4" id="KW-1185">Reference proteome</keyword>
<keyword evidence="1" id="KW-0812">Transmembrane</keyword>
<evidence type="ECO:0000259" key="2">
    <source>
        <dbReference type="Pfam" id="PF06713"/>
    </source>
</evidence>
<evidence type="ECO:0000256" key="1">
    <source>
        <dbReference type="SAM" id="Phobius"/>
    </source>
</evidence>
<protein>
    <submittedName>
        <fullName evidence="3">PH domain-containing protein</fullName>
    </submittedName>
</protein>
<dbReference type="Proteomes" id="UP001302349">
    <property type="component" value="Chromosome"/>
</dbReference>
<reference evidence="3 4" key="1">
    <citation type="journal article" date="2023" name="Microbiol. Resour. Announc.">
        <title>Complete Genome Sequence of Imperialibacter roseus strain P4T.</title>
        <authorList>
            <person name="Tizabi D.R."/>
            <person name="Bachvaroff T."/>
            <person name="Hill R.T."/>
        </authorList>
    </citation>
    <scope>NUCLEOTIDE SEQUENCE [LARGE SCALE GENOMIC DNA]</scope>
    <source>
        <strain evidence="3 4">P4T</strain>
    </source>
</reference>
<dbReference type="EMBL" id="CP136051">
    <property type="protein sequence ID" value="WOK07487.1"/>
    <property type="molecule type" value="Genomic_DNA"/>
</dbReference>
<evidence type="ECO:0000313" key="4">
    <source>
        <dbReference type="Proteomes" id="UP001302349"/>
    </source>
</evidence>
<feature type="transmembrane region" description="Helical" evidence="1">
    <location>
        <begin position="15"/>
        <end position="33"/>
    </location>
</feature>